<comment type="caution">
    <text evidence="2">The sequence shown here is derived from an EMBL/GenBank/DDBJ whole genome shotgun (WGS) entry which is preliminary data.</text>
</comment>
<evidence type="ECO:0000313" key="3">
    <source>
        <dbReference type="Proteomes" id="UP001549047"/>
    </source>
</evidence>
<dbReference type="Proteomes" id="UP001549047">
    <property type="component" value="Unassembled WGS sequence"/>
</dbReference>
<sequence length="166" mass="18530">MTSFSLPEFAKLSPRIARTMRELSQMEHYYEAHSAELLQGDWGAVAAISSGIHNVYNGIEDILLSIAKDIDDYVPTGSSAHQDILDQMASEIAGTRPALLSSELYDALLEIKGFRHLVRHRYGFDLKPDRIVANLERIRFALPAFIDAVTQLEKAMSKDGNPRGQN</sequence>
<dbReference type="InterPro" id="IPR048769">
    <property type="entry name" value="HepT-like_dom"/>
</dbReference>
<dbReference type="Pfam" id="PF20797">
    <property type="entry name" value="HepT-like_2"/>
    <property type="match status" value="1"/>
</dbReference>
<keyword evidence="3" id="KW-1185">Reference proteome</keyword>
<feature type="domain" description="HepT-like" evidence="1">
    <location>
        <begin position="47"/>
        <end position="155"/>
    </location>
</feature>
<proteinExistence type="predicted"/>
<organism evidence="2 3">
    <name type="scientific">Rhizobium aquaticum</name>
    <dbReference type="NCBI Taxonomy" id="1549636"/>
    <lineage>
        <taxon>Bacteria</taxon>
        <taxon>Pseudomonadati</taxon>
        <taxon>Pseudomonadota</taxon>
        <taxon>Alphaproteobacteria</taxon>
        <taxon>Hyphomicrobiales</taxon>
        <taxon>Rhizobiaceae</taxon>
        <taxon>Rhizobium/Agrobacterium group</taxon>
        <taxon>Rhizobium</taxon>
    </lineage>
</organism>
<evidence type="ECO:0000313" key="2">
    <source>
        <dbReference type="EMBL" id="MET3615354.1"/>
    </source>
</evidence>
<dbReference type="RefSeq" id="WP_354557832.1">
    <property type="nucleotide sequence ID" value="NZ_JBEPMB010000007.1"/>
</dbReference>
<gene>
    <name evidence="2" type="ORF">ABID16_003698</name>
</gene>
<protein>
    <submittedName>
        <fullName evidence="2">Uncharacterized protein YutE (UPF0331/DUF86 family)</fullName>
    </submittedName>
</protein>
<name>A0ABV2J6C8_9HYPH</name>
<accession>A0ABV2J6C8</accession>
<dbReference type="EMBL" id="JBEPMB010000007">
    <property type="protein sequence ID" value="MET3615354.1"/>
    <property type="molecule type" value="Genomic_DNA"/>
</dbReference>
<evidence type="ECO:0000259" key="1">
    <source>
        <dbReference type="Pfam" id="PF20797"/>
    </source>
</evidence>
<reference evidence="2 3" key="1">
    <citation type="submission" date="2024-06" db="EMBL/GenBank/DDBJ databases">
        <title>Genomic Encyclopedia of Type Strains, Phase IV (KMG-IV): sequencing the most valuable type-strain genomes for metagenomic binning, comparative biology and taxonomic classification.</title>
        <authorList>
            <person name="Goeker M."/>
        </authorList>
    </citation>
    <scope>NUCLEOTIDE SEQUENCE [LARGE SCALE GENOMIC DNA]</scope>
    <source>
        <strain evidence="2 3">DSM 29780</strain>
    </source>
</reference>